<reference evidence="11 12" key="1">
    <citation type="submission" date="2024-10" db="EMBL/GenBank/DDBJ databases">
        <authorList>
            <person name="Kim D."/>
        </authorList>
    </citation>
    <scope>NUCLEOTIDE SEQUENCE [LARGE SCALE GENOMIC DNA]</scope>
    <source>
        <strain evidence="11">BH-2024</strain>
    </source>
</reference>
<dbReference type="PANTHER" id="PTHR43831">
    <property type="entry name" value="ISOBUTYRYL-COA DEHYDROGENASE"/>
    <property type="match status" value="1"/>
</dbReference>
<dbReference type="InterPro" id="IPR009075">
    <property type="entry name" value="AcylCo_DH/oxidase_C"/>
</dbReference>
<dbReference type="PIRSF" id="PIRSF016578">
    <property type="entry name" value="HsaA"/>
    <property type="match status" value="1"/>
</dbReference>
<comment type="similarity">
    <text evidence="2 7">Belongs to the acyl-CoA dehydrogenase family.</text>
</comment>
<name>A0ABD2KUC5_9BILA</name>
<comment type="cofactor">
    <cofactor evidence="1 7">
        <name>FAD</name>
        <dbReference type="ChEBI" id="CHEBI:57692"/>
    </cofactor>
</comment>
<evidence type="ECO:0000313" key="11">
    <source>
        <dbReference type="EMBL" id="KAL3105924.1"/>
    </source>
</evidence>
<dbReference type="PANTHER" id="PTHR43831:SF1">
    <property type="entry name" value="ISOBUTYRYL-COA DEHYDROGENASE, MITOCHONDRIAL"/>
    <property type="match status" value="1"/>
</dbReference>
<keyword evidence="4 7" id="KW-0274">FAD</keyword>
<keyword evidence="3 7" id="KW-0285">Flavoprotein</keyword>
<gene>
    <name evidence="11" type="ORF">niasHT_024981</name>
</gene>
<dbReference type="InterPro" id="IPR037069">
    <property type="entry name" value="AcylCoA_DH/ox_N_sf"/>
</dbReference>
<dbReference type="Gene3D" id="1.20.140.10">
    <property type="entry name" value="Butyryl-CoA Dehydrogenase, subunit A, domain 3"/>
    <property type="match status" value="1"/>
</dbReference>
<dbReference type="InterPro" id="IPR006091">
    <property type="entry name" value="Acyl-CoA_Oxase/DH_mid-dom"/>
</dbReference>
<dbReference type="EMBL" id="JBICBT010000672">
    <property type="protein sequence ID" value="KAL3105924.1"/>
    <property type="molecule type" value="Genomic_DNA"/>
</dbReference>
<evidence type="ECO:0000256" key="3">
    <source>
        <dbReference type="ARBA" id="ARBA00022630"/>
    </source>
</evidence>
<comment type="caution">
    <text evidence="11">The sequence shown here is derived from an EMBL/GenBank/DDBJ whole genome shotgun (WGS) entry which is preliminary data.</text>
</comment>
<dbReference type="SUPFAM" id="SSF56645">
    <property type="entry name" value="Acyl-CoA dehydrogenase NM domain-like"/>
    <property type="match status" value="1"/>
</dbReference>
<dbReference type="SUPFAM" id="SSF47203">
    <property type="entry name" value="Acyl-CoA dehydrogenase C-terminal domain-like"/>
    <property type="match status" value="1"/>
</dbReference>
<protein>
    <recommendedName>
        <fullName evidence="13">Acyl-CoA dehydrogenase</fullName>
    </recommendedName>
</protein>
<dbReference type="FunFam" id="1.20.140.10:FF:000001">
    <property type="entry name" value="Acyl-CoA dehydrogenase"/>
    <property type="match status" value="1"/>
</dbReference>
<dbReference type="Gene3D" id="1.10.540.10">
    <property type="entry name" value="Acyl-CoA dehydrogenase/oxidase, N-terminal domain"/>
    <property type="match status" value="1"/>
</dbReference>
<feature type="domain" description="Acyl-CoA oxidase/dehydrogenase middle" evidence="9">
    <location>
        <begin position="150"/>
        <end position="245"/>
    </location>
</feature>
<dbReference type="AlphaFoldDB" id="A0ABD2KUC5"/>
<keyword evidence="12" id="KW-1185">Reference proteome</keyword>
<dbReference type="Gene3D" id="2.40.110.10">
    <property type="entry name" value="Butyryl-CoA Dehydrogenase, subunit A, domain 2"/>
    <property type="match status" value="1"/>
</dbReference>
<dbReference type="Pfam" id="PF02771">
    <property type="entry name" value="Acyl-CoA_dh_N"/>
    <property type="match status" value="1"/>
</dbReference>
<comment type="catalytic activity">
    <reaction evidence="6">
        <text>(2S)-2-methylbutanoyl-CoA + oxidized [electron-transfer flavoprotein] + H(+) = (2E)-2-methylbut-2-enoyl-CoA + reduced [electron-transfer flavoprotein]</text>
        <dbReference type="Rhea" id="RHEA:48256"/>
        <dbReference type="Rhea" id="RHEA-COMP:10685"/>
        <dbReference type="Rhea" id="RHEA-COMP:10686"/>
        <dbReference type="ChEBI" id="CHEBI:15378"/>
        <dbReference type="ChEBI" id="CHEBI:57337"/>
        <dbReference type="ChEBI" id="CHEBI:57692"/>
        <dbReference type="ChEBI" id="CHEBI:58307"/>
        <dbReference type="ChEBI" id="CHEBI:88166"/>
    </reaction>
    <physiologicalReaction direction="left-to-right" evidence="6">
        <dbReference type="Rhea" id="RHEA:48257"/>
    </physiologicalReaction>
</comment>
<dbReference type="InterPro" id="IPR009100">
    <property type="entry name" value="AcylCoA_DH/oxidase_NM_dom_sf"/>
</dbReference>
<evidence type="ECO:0000259" key="8">
    <source>
        <dbReference type="Pfam" id="PF00441"/>
    </source>
</evidence>
<keyword evidence="5 7" id="KW-0560">Oxidoreductase</keyword>
<evidence type="ECO:0000256" key="7">
    <source>
        <dbReference type="RuleBase" id="RU362125"/>
    </source>
</evidence>
<evidence type="ECO:0000256" key="5">
    <source>
        <dbReference type="ARBA" id="ARBA00023002"/>
    </source>
</evidence>
<feature type="domain" description="Acyl-CoA dehydrogenase/oxidase N-terminal" evidence="10">
    <location>
        <begin position="35"/>
        <end position="143"/>
    </location>
</feature>
<dbReference type="Pfam" id="PF00441">
    <property type="entry name" value="Acyl-CoA_dh_1"/>
    <property type="match status" value="1"/>
</dbReference>
<evidence type="ECO:0000256" key="2">
    <source>
        <dbReference type="ARBA" id="ARBA00009347"/>
    </source>
</evidence>
<accession>A0ABD2KUC5</accession>
<evidence type="ECO:0000256" key="6">
    <source>
        <dbReference type="ARBA" id="ARBA00049552"/>
    </source>
</evidence>
<dbReference type="InterPro" id="IPR006089">
    <property type="entry name" value="Acyl-CoA_DH_CS"/>
</dbReference>
<dbReference type="InterPro" id="IPR046373">
    <property type="entry name" value="Acyl-CoA_Oxase/DH_mid-dom_sf"/>
</dbReference>
<evidence type="ECO:0000313" key="12">
    <source>
        <dbReference type="Proteomes" id="UP001620626"/>
    </source>
</evidence>
<dbReference type="Proteomes" id="UP001620626">
    <property type="component" value="Unassembled WGS sequence"/>
</dbReference>
<feature type="domain" description="Acyl-CoA dehydrogenase/oxidase C-terminal" evidence="8">
    <location>
        <begin position="269"/>
        <end position="417"/>
    </location>
</feature>
<evidence type="ECO:0000259" key="9">
    <source>
        <dbReference type="Pfam" id="PF02770"/>
    </source>
</evidence>
<sequence>MICSRLFSSPISSSVCRRSLRRIGYCADPTIGLSSEQIEIQRMAKDFAKKELYPEMDKWDKLGQLPMDALRKAGELGFGAIYCADAYGGAGLSRSDAALVFEQLAAGCCSTAAYMAVHNMVPWMIDRFANEELKQRYIPELASFTKLASYCLTEPGSGSDSAALRTNARREGDHYIVNGSKAFISGSGVSSVYLVMMRHKDAPPGPKGIFALIMTPDMPGFQLGKDESKLGWCTQPTRILTFEDVKVPVSNQVGADDEGFTIAMEGLNGVVIALSHFVLGRVNIAACSLGAAQMSMDLAIEHTKVRQAFGKSIAQFQWTQFKLAEMATKLVTSRLLLREACHHLQEGTPNASAMSAMAKMYITDEAFTVINQALQMFGGYGILKDYALQQYLRDCRVHQIIEGTNEIMRLVVARNLLTNEIFNTQ</sequence>
<evidence type="ECO:0000256" key="4">
    <source>
        <dbReference type="ARBA" id="ARBA00022827"/>
    </source>
</evidence>
<dbReference type="PROSITE" id="PS00072">
    <property type="entry name" value="ACYL_COA_DH_1"/>
    <property type="match status" value="1"/>
</dbReference>
<proteinExistence type="inferred from homology"/>
<dbReference type="Pfam" id="PF02770">
    <property type="entry name" value="Acyl-CoA_dh_M"/>
    <property type="match status" value="1"/>
</dbReference>
<evidence type="ECO:0008006" key="13">
    <source>
        <dbReference type="Google" id="ProtNLM"/>
    </source>
</evidence>
<dbReference type="InterPro" id="IPR013786">
    <property type="entry name" value="AcylCoA_DH/ox_N"/>
</dbReference>
<dbReference type="GO" id="GO:0016491">
    <property type="term" value="F:oxidoreductase activity"/>
    <property type="evidence" value="ECO:0007669"/>
    <property type="project" value="UniProtKB-KW"/>
</dbReference>
<dbReference type="InterPro" id="IPR052547">
    <property type="entry name" value="Mito_Isobutyryl-CoADH"/>
</dbReference>
<dbReference type="InterPro" id="IPR036250">
    <property type="entry name" value="AcylCo_DH-like_C"/>
</dbReference>
<organism evidence="11 12">
    <name type="scientific">Heterodera trifolii</name>
    <dbReference type="NCBI Taxonomy" id="157864"/>
    <lineage>
        <taxon>Eukaryota</taxon>
        <taxon>Metazoa</taxon>
        <taxon>Ecdysozoa</taxon>
        <taxon>Nematoda</taxon>
        <taxon>Chromadorea</taxon>
        <taxon>Rhabditida</taxon>
        <taxon>Tylenchina</taxon>
        <taxon>Tylenchomorpha</taxon>
        <taxon>Tylenchoidea</taxon>
        <taxon>Heteroderidae</taxon>
        <taxon>Heteroderinae</taxon>
        <taxon>Heterodera</taxon>
    </lineage>
</organism>
<evidence type="ECO:0000256" key="1">
    <source>
        <dbReference type="ARBA" id="ARBA00001974"/>
    </source>
</evidence>
<evidence type="ECO:0000259" key="10">
    <source>
        <dbReference type="Pfam" id="PF02771"/>
    </source>
</evidence>